<reference evidence="2" key="1">
    <citation type="submission" date="2023-03" db="UniProtKB">
        <authorList>
            <consortium name="EnsemblPlants"/>
        </authorList>
    </citation>
    <scope>IDENTIFICATION</scope>
</reference>
<dbReference type="Gramene" id="MELO3C001757.2.1">
    <property type="protein sequence ID" value="MELO3C001757.2.1"/>
    <property type="gene ID" value="MELO3C001757.2"/>
</dbReference>
<feature type="region of interest" description="Disordered" evidence="1">
    <location>
        <begin position="57"/>
        <end position="83"/>
    </location>
</feature>
<name>A0A9I9CD55_CUCME</name>
<sequence length="83" mass="8567">LQAQASEPAAVEAEPPSQPRRTSQAAARLGGATHAAPCLQPSLAAVARSRVSVTFARRRTDQAEPPHAALASVPSTSSRLTRA</sequence>
<dbReference type="EnsemblPlants" id="MELO3C001757.2.1">
    <property type="protein sequence ID" value="MELO3C001757.2.1"/>
    <property type="gene ID" value="MELO3C001757.2"/>
</dbReference>
<feature type="compositionally biased region" description="Low complexity" evidence="1">
    <location>
        <begin position="25"/>
        <end position="34"/>
    </location>
</feature>
<evidence type="ECO:0000313" key="2">
    <source>
        <dbReference type="EnsemblPlants" id="MELO3C001757.2.1"/>
    </source>
</evidence>
<feature type="compositionally biased region" description="Polar residues" evidence="1">
    <location>
        <begin position="73"/>
        <end position="83"/>
    </location>
</feature>
<feature type="compositionally biased region" description="Low complexity" evidence="1">
    <location>
        <begin position="1"/>
        <end position="15"/>
    </location>
</feature>
<organism evidence="2">
    <name type="scientific">Cucumis melo</name>
    <name type="common">Muskmelon</name>
    <dbReference type="NCBI Taxonomy" id="3656"/>
    <lineage>
        <taxon>Eukaryota</taxon>
        <taxon>Viridiplantae</taxon>
        <taxon>Streptophyta</taxon>
        <taxon>Embryophyta</taxon>
        <taxon>Tracheophyta</taxon>
        <taxon>Spermatophyta</taxon>
        <taxon>Magnoliopsida</taxon>
        <taxon>eudicotyledons</taxon>
        <taxon>Gunneridae</taxon>
        <taxon>Pentapetalae</taxon>
        <taxon>rosids</taxon>
        <taxon>fabids</taxon>
        <taxon>Cucurbitales</taxon>
        <taxon>Cucurbitaceae</taxon>
        <taxon>Benincaseae</taxon>
        <taxon>Cucumis</taxon>
    </lineage>
</organism>
<accession>A0A9I9CD55</accession>
<feature type="region of interest" description="Disordered" evidence="1">
    <location>
        <begin position="1"/>
        <end position="34"/>
    </location>
</feature>
<evidence type="ECO:0000256" key="1">
    <source>
        <dbReference type="SAM" id="MobiDB-lite"/>
    </source>
</evidence>
<proteinExistence type="predicted"/>
<dbReference type="AlphaFoldDB" id="A0A9I9CD55"/>
<protein>
    <submittedName>
        <fullName evidence="2">Uncharacterized protein</fullName>
    </submittedName>
</protein>